<sequence length="508" mass="55418">MIEQQTDISIEVRNITKTFPGVKALSDVNLSVAKGTVHALCGENGAGKSTLMKILTGNYQPDGGRIFINGKETVIKSQKHARDLGIGIVYQERSLVKNLSVAENIFTGNEPRNQLGFIKYRELFAKATVLLKKLNININPQVKVATLSPGLQQMVEIAKALSQQPRVLILDEPTASITETETKILFEIILQLKKQGTAIIYISHRMTEIFKICDVVSILKDGCYQGTYQCEEITIDDVIKKMVGREMKQIDVTSFIQNETAIEVRNASGNGFSNISFSARKGEIIGITGLVGAGRTELVRAIFGADELASGEVYLNGAAVSINHPSQAIKNGIAYLPEERKEQGLFMDMGIADNIISGNLSAVAKHNLLNKKLIKTAANSYVRQLAIKTPSVSTKVANLSGGNQQKVVLARWLALNPTVFIVDEPTHGVDIGAKYEIYQLLQNLAKTGSTIILISSELPEVLALSDRILLMYKGTITGCIPRLLASEELIMEYASGLKKDSAQMQQVA</sequence>
<dbReference type="FunFam" id="3.40.50.300:FF:000127">
    <property type="entry name" value="Ribose import ATP-binding protein RbsA"/>
    <property type="match status" value="1"/>
</dbReference>
<protein>
    <submittedName>
        <fullName evidence="11">Sugar ABC transporter ATP-binding protein</fullName>
    </submittedName>
</protein>
<dbReference type="SUPFAM" id="SSF52540">
    <property type="entry name" value="P-loop containing nucleoside triphosphate hydrolases"/>
    <property type="match status" value="2"/>
</dbReference>
<evidence type="ECO:0000313" key="11">
    <source>
        <dbReference type="EMBL" id="RVU02914.1"/>
    </source>
</evidence>
<dbReference type="CDD" id="cd03215">
    <property type="entry name" value="ABC_Carb_Monos_II"/>
    <property type="match status" value="1"/>
</dbReference>
<dbReference type="InterPro" id="IPR027417">
    <property type="entry name" value="P-loop_NTPase"/>
</dbReference>
<evidence type="ECO:0000256" key="8">
    <source>
        <dbReference type="ARBA" id="ARBA00022967"/>
    </source>
</evidence>
<accession>A0A437MZ93</accession>
<keyword evidence="3" id="KW-1003">Cell membrane</keyword>
<evidence type="ECO:0000256" key="1">
    <source>
        <dbReference type="ARBA" id="ARBA00004202"/>
    </source>
</evidence>
<feature type="domain" description="ABC transporter" evidence="10">
    <location>
        <begin position="10"/>
        <end position="246"/>
    </location>
</feature>
<dbReference type="PANTHER" id="PTHR43790">
    <property type="entry name" value="CARBOHYDRATE TRANSPORT ATP-BINDING PROTEIN MG119-RELATED"/>
    <property type="match status" value="1"/>
</dbReference>
<comment type="caution">
    <text evidence="11">The sequence shown here is derived from an EMBL/GenBank/DDBJ whole genome shotgun (WGS) entry which is preliminary data.</text>
</comment>
<keyword evidence="5" id="KW-0677">Repeat</keyword>
<evidence type="ECO:0000256" key="6">
    <source>
        <dbReference type="ARBA" id="ARBA00022741"/>
    </source>
</evidence>
<dbReference type="RefSeq" id="WP_127703280.1">
    <property type="nucleotide sequence ID" value="NZ_SACK01000001.1"/>
</dbReference>
<dbReference type="PANTHER" id="PTHR43790:SF3">
    <property type="entry name" value="D-ALLOSE IMPORT ATP-BINDING PROTEIN ALSA-RELATED"/>
    <property type="match status" value="1"/>
</dbReference>
<reference evidence="11 12" key="1">
    <citation type="submission" date="2019-01" db="EMBL/GenBank/DDBJ databases">
        <authorList>
            <person name="Chen W.-M."/>
        </authorList>
    </citation>
    <scope>NUCLEOTIDE SEQUENCE [LARGE SCALE GENOMIC DNA]</scope>
    <source>
        <strain evidence="11 12">YBJ-36</strain>
    </source>
</reference>
<keyword evidence="4" id="KW-0762">Sugar transport</keyword>
<dbReference type="InterPro" id="IPR003439">
    <property type="entry name" value="ABC_transporter-like_ATP-bd"/>
</dbReference>
<dbReference type="GO" id="GO:0016887">
    <property type="term" value="F:ATP hydrolysis activity"/>
    <property type="evidence" value="ECO:0007669"/>
    <property type="project" value="InterPro"/>
</dbReference>
<keyword evidence="2" id="KW-0813">Transport</keyword>
<feature type="domain" description="ABC transporter" evidence="10">
    <location>
        <begin position="256"/>
        <end position="498"/>
    </location>
</feature>
<evidence type="ECO:0000256" key="3">
    <source>
        <dbReference type="ARBA" id="ARBA00022475"/>
    </source>
</evidence>
<comment type="subcellular location">
    <subcellularLocation>
        <location evidence="1">Cell membrane</location>
        <topology evidence="1">Peripheral membrane protein</topology>
    </subcellularLocation>
</comment>
<dbReference type="Proteomes" id="UP000282759">
    <property type="component" value="Unassembled WGS sequence"/>
</dbReference>
<dbReference type="PROSITE" id="PS50893">
    <property type="entry name" value="ABC_TRANSPORTER_2"/>
    <property type="match status" value="2"/>
</dbReference>
<proteinExistence type="predicted"/>
<dbReference type="Pfam" id="PF00005">
    <property type="entry name" value="ABC_tran"/>
    <property type="match status" value="2"/>
</dbReference>
<evidence type="ECO:0000259" key="10">
    <source>
        <dbReference type="PROSITE" id="PS50893"/>
    </source>
</evidence>
<dbReference type="InterPro" id="IPR017871">
    <property type="entry name" value="ABC_transporter-like_CS"/>
</dbReference>
<dbReference type="AlphaFoldDB" id="A0A437MZ93"/>
<name>A0A437MZ93_9SPHI</name>
<dbReference type="InterPro" id="IPR050107">
    <property type="entry name" value="ABC_carbohydrate_import_ATPase"/>
</dbReference>
<dbReference type="GO" id="GO:0005886">
    <property type="term" value="C:plasma membrane"/>
    <property type="evidence" value="ECO:0007669"/>
    <property type="project" value="UniProtKB-SubCell"/>
</dbReference>
<keyword evidence="9" id="KW-0472">Membrane</keyword>
<keyword evidence="6" id="KW-0547">Nucleotide-binding</keyword>
<dbReference type="EMBL" id="SACK01000001">
    <property type="protein sequence ID" value="RVU02914.1"/>
    <property type="molecule type" value="Genomic_DNA"/>
</dbReference>
<evidence type="ECO:0000256" key="4">
    <source>
        <dbReference type="ARBA" id="ARBA00022597"/>
    </source>
</evidence>
<gene>
    <name evidence="11" type="ORF">EOD41_02960</name>
</gene>
<evidence type="ECO:0000256" key="7">
    <source>
        <dbReference type="ARBA" id="ARBA00022840"/>
    </source>
</evidence>
<keyword evidence="12" id="KW-1185">Reference proteome</keyword>
<dbReference type="CDD" id="cd03216">
    <property type="entry name" value="ABC_Carb_Monos_I"/>
    <property type="match status" value="1"/>
</dbReference>
<dbReference type="GO" id="GO:0005524">
    <property type="term" value="F:ATP binding"/>
    <property type="evidence" value="ECO:0007669"/>
    <property type="project" value="UniProtKB-KW"/>
</dbReference>
<evidence type="ECO:0000256" key="5">
    <source>
        <dbReference type="ARBA" id="ARBA00022737"/>
    </source>
</evidence>
<evidence type="ECO:0000313" key="12">
    <source>
        <dbReference type="Proteomes" id="UP000282759"/>
    </source>
</evidence>
<evidence type="ECO:0000256" key="9">
    <source>
        <dbReference type="ARBA" id="ARBA00023136"/>
    </source>
</evidence>
<dbReference type="PROSITE" id="PS00211">
    <property type="entry name" value="ABC_TRANSPORTER_1"/>
    <property type="match status" value="1"/>
</dbReference>
<keyword evidence="7 11" id="KW-0067">ATP-binding</keyword>
<keyword evidence="8" id="KW-1278">Translocase</keyword>
<dbReference type="InterPro" id="IPR003593">
    <property type="entry name" value="AAA+_ATPase"/>
</dbReference>
<dbReference type="SMART" id="SM00382">
    <property type="entry name" value="AAA"/>
    <property type="match status" value="2"/>
</dbReference>
<organism evidence="11 12">
    <name type="scientific">Mucilaginibacter limnophilus</name>
    <dbReference type="NCBI Taxonomy" id="1932778"/>
    <lineage>
        <taxon>Bacteria</taxon>
        <taxon>Pseudomonadati</taxon>
        <taxon>Bacteroidota</taxon>
        <taxon>Sphingobacteriia</taxon>
        <taxon>Sphingobacteriales</taxon>
        <taxon>Sphingobacteriaceae</taxon>
        <taxon>Mucilaginibacter</taxon>
    </lineage>
</organism>
<dbReference type="OrthoDB" id="1115710at2"/>
<dbReference type="Gene3D" id="3.40.50.300">
    <property type="entry name" value="P-loop containing nucleotide triphosphate hydrolases"/>
    <property type="match status" value="2"/>
</dbReference>
<evidence type="ECO:0000256" key="2">
    <source>
        <dbReference type="ARBA" id="ARBA00022448"/>
    </source>
</evidence>